<dbReference type="CDD" id="cd03469">
    <property type="entry name" value="Rieske_RO_Alpha_N"/>
    <property type="match status" value="1"/>
</dbReference>
<keyword evidence="9" id="KW-0560">Oxidoreductase</keyword>
<keyword evidence="8" id="KW-0479">Metal-binding</keyword>
<dbReference type="EMBL" id="JAZAVJ010000054">
    <property type="protein sequence ID" value="KAK7417705.1"/>
    <property type="molecule type" value="Genomic_DNA"/>
</dbReference>
<comment type="pathway">
    <text evidence="3">Amine and polyamine biosynthesis; betaine biosynthesis via choline pathway; betaine aldehyde from choline (monooxygenase route): step 1/1.</text>
</comment>
<keyword evidence="11" id="KW-0411">Iron-sulfur</keyword>
<evidence type="ECO:0000256" key="3">
    <source>
        <dbReference type="ARBA" id="ARBA00004866"/>
    </source>
</evidence>
<dbReference type="Gene3D" id="3.90.380.10">
    <property type="entry name" value="Naphthalene 1,2-dioxygenase Alpha Subunit, Chain A, domain 1"/>
    <property type="match status" value="2"/>
</dbReference>
<comment type="catalytic activity">
    <reaction evidence="13">
        <text>choline + 2 reduced [2Fe-2S]-[ferredoxin] + O2 + 2 H(+) = betaine aldehyde hydrate + 2 oxidized [2Fe-2S]-[ferredoxin] + H2O</text>
        <dbReference type="Rhea" id="RHEA:17769"/>
        <dbReference type="Rhea" id="RHEA-COMP:10000"/>
        <dbReference type="Rhea" id="RHEA-COMP:10001"/>
        <dbReference type="ChEBI" id="CHEBI:15354"/>
        <dbReference type="ChEBI" id="CHEBI:15377"/>
        <dbReference type="ChEBI" id="CHEBI:15378"/>
        <dbReference type="ChEBI" id="CHEBI:15379"/>
        <dbReference type="ChEBI" id="CHEBI:15870"/>
        <dbReference type="ChEBI" id="CHEBI:33737"/>
        <dbReference type="ChEBI" id="CHEBI:33738"/>
        <dbReference type="EC" id="1.14.15.7"/>
    </reaction>
</comment>
<organism evidence="15 16">
    <name type="scientific">Neonectria punicea</name>
    <dbReference type="NCBI Taxonomy" id="979145"/>
    <lineage>
        <taxon>Eukaryota</taxon>
        <taxon>Fungi</taxon>
        <taxon>Dikarya</taxon>
        <taxon>Ascomycota</taxon>
        <taxon>Pezizomycotina</taxon>
        <taxon>Sordariomycetes</taxon>
        <taxon>Hypocreomycetidae</taxon>
        <taxon>Hypocreales</taxon>
        <taxon>Nectriaceae</taxon>
        <taxon>Neonectria</taxon>
    </lineage>
</organism>
<keyword evidence="16" id="KW-1185">Reference proteome</keyword>
<evidence type="ECO:0000256" key="2">
    <source>
        <dbReference type="ARBA" id="ARBA00002149"/>
    </source>
</evidence>
<dbReference type="InterPro" id="IPR001663">
    <property type="entry name" value="Rng_hydr_dOase-A"/>
</dbReference>
<comment type="function">
    <text evidence="2">Catalyzes the first step of the osmoprotectant glycine betaine synthesis.</text>
</comment>
<evidence type="ECO:0000256" key="4">
    <source>
        <dbReference type="ARBA" id="ARBA00010848"/>
    </source>
</evidence>
<dbReference type="Pfam" id="PF00848">
    <property type="entry name" value="Ring_hydroxyl_A"/>
    <property type="match status" value="1"/>
</dbReference>
<evidence type="ECO:0000256" key="7">
    <source>
        <dbReference type="ARBA" id="ARBA00022714"/>
    </source>
</evidence>
<dbReference type="Pfam" id="PF00355">
    <property type="entry name" value="Rieske"/>
    <property type="match status" value="1"/>
</dbReference>
<keyword evidence="7" id="KW-0001">2Fe-2S</keyword>
<dbReference type="SUPFAM" id="SSF50022">
    <property type="entry name" value="ISP domain"/>
    <property type="match status" value="1"/>
</dbReference>
<evidence type="ECO:0000256" key="11">
    <source>
        <dbReference type="ARBA" id="ARBA00023014"/>
    </source>
</evidence>
<evidence type="ECO:0000256" key="6">
    <source>
        <dbReference type="ARBA" id="ARBA00014931"/>
    </source>
</evidence>
<feature type="domain" description="Rieske" evidence="14">
    <location>
        <begin position="1"/>
        <end position="81"/>
    </location>
</feature>
<dbReference type="InterPro" id="IPR015879">
    <property type="entry name" value="Ring_hydroxy_dOase_asu_C_dom"/>
</dbReference>
<accession>A0ABR1H9C4</accession>
<dbReference type="InterPro" id="IPR017941">
    <property type="entry name" value="Rieske_2Fe-2S"/>
</dbReference>
<dbReference type="PRINTS" id="PR00090">
    <property type="entry name" value="RNGDIOXGNASE"/>
</dbReference>
<dbReference type="PANTHER" id="PTHR43756:SF5">
    <property type="entry name" value="CHOLINE MONOOXYGENASE, CHLOROPLASTIC"/>
    <property type="match status" value="1"/>
</dbReference>
<dbReference type="PROSITE" id="PS51296">
    <property type="entry name" value="RIESKE"/>
    <property type="match status" value="1"/>
</dbReference>
<comment type="caution">
    <text evidence="15">The sequence shown here is derived from an EMBL/GenBank/DDBJ whole genome shotgun (WGS) entry which is preliminary data.</text>
</comment>
<protein>
    <recommendedName>
        <fullName evidence="6">Choline monooxygenase, chloroplastic</fullName>
        <ecNumber evidence="5">1.14.15.7</ecNumber>
    </recommendedName>
</protein>
<dbReference type="SUPFAM" id="SSF55961">
    <property type="entry name" value="Bet v1-like"/>
    <property type="match status" value="1"/>
</dbReference>
<dbReference type="InterPro" id="IPR015881">
    <property type="entry name" value="ARHD_Rieske_2Fe_2S"/>
</dbReference>
<evidence type="ECO:0000259" key="14">
    <source>
        <dbReference type="PROSITE" id="PS51296"/>
    </source>
</evidence>
<dbReference type="PANTHER" id="PTHR43756">
    <property type="entry name" value="CHOLINE MONOOXYGENASE, CHLOROPLASTIC"/>
    <property type="match status" value="1"/>
</dbReference>
<evidence type="ECO:0000256" key="10">
    <source>
        <dbReference type="ARBA" id="ARBA00023004"/>
    </source>
</evidence>
<name>A0ABR1H9C4_9HYPO</name>
<keyword evidence="10" id="KW-0408">Iron</keyword>
<evidence type="ECO:0000256" key="1">
    <source>
        <dbReference type="ARBA" id="ARBA00001962"/>
    </source>
</evidence>
<dbReference type="Proteomes" id="UP001498476">
    <property type="component" value="Unassembled WGS sequence"/>
</dbReference>
<dbReference type="Gene3D" id="2.102.10.10">
    <property type="entry name" value="Rieske [2Fe-2S] iron-sulphur domain"/>
    <property type="match status" value="1"/>
</dbReference>
<evidence type="ECO:0000313" key="16">
    <source>
        <dbReference type="Proteomes" id="UP001498476"/>
    </source>
</evidence>
<gene>
    <name evidence="15" type="ORF">QQX98_004361</name>
</gene>
<dbReference type="PROSITE" id="PS00570">
    <property type="entry name" value="RING_HYDROXYL_ALPHA"/>
    <property type="match status" value="1"/>
</dbReference>
<reference evidence="15 16" key="1">
    <citation type="journal article" date="2025" name="Microbiol. Resour. Announc.">
        <title>Draft genome sequences for Neonectria magnoliae and Neonectria punicea, canker pathogens of Liriodendron tulipifera and Acer saccharum in West Virginia.</title>
        <authorList>
            <person name="Petronek H.M."/>
            <person name="Kasson M.T."/>
            <person name="Metheny A.M."/>
            <person name="Stauder C.M."/>
            <person name="Lovett B."/>
            <person name="Lynch S.C."/>
            <person name="Garnas J.R."/>
            <person name="Kasson L.R."/>
            <person name="Stajich J.E."/>
        </authorList>
    </citation>
    <scope>NUCLEOTIDE SEQUENCE [LARGE SCALE GENOMIC DNA]</scope>
    <source>
        <strain evidence="15 16">NRRL 64653</strain>
    </source>
</reference>
<proteinExistence type="inferred from homology"/>
<comment type="similarity">
    <text evidence="4">Belongs to the choline monooxygenase family.</text>
</comment>
<comment type="cofactor">
    <cofactor evidence="1">
        <name>Fe cation</name>
        <dbReference type="ChEBI" id="CHEBI:24875"/>
    </cofactor>
</comment>
<evidence type="ECO:0000256" key="9">
    <source>
        <dbReference type="ARBA" id="ARBA00023002"/>
    </source>
</evidence>
<evidence type="ECO:0000256" key="5">
    <source>
        <dbReference type="ARBA" id="ARBA00012763"/>
    </source>
</evidence>
<dbReference type="CDD" id="cd00680">
    <property type="entry name" value="RHO_alpha_C"/>
    <property type="match status" value="1"/>
</dbReference>
<dbReference type="EC" id="1.14.15.7" evidence="5"/>
<evidence type="ECO:0000256" key="12">
    <source>
        <dbReference type="ARBA" id="ARBA00023027"/>
    </source>
</evidence>
<evidence type="ECO:0000256" key="8">
    <source>
        <dbReference type="ARBA" id="ARBA00022723"/>
    </source>
</evidence>
<evidence type="ECO:0000256" key="13">
    <source>
        <dbReference type="ARBA" id="ARBA00049097"/>
    </source>
</evidence>
<evidence type="ECO:0000313" key="15">
    <source>
        <dbReference type="EMBL" id="KAK7417705.1"/>
    </source>
</evidence>
<sequence>MRFEKPGDFLRFKEAGFEFFLILDRGGNLNGFHNTCRHRAYPILAKDDGNVPILHCKYHGWSYGLKGNLAKAPQYQDLETFDKSKNGLFPVHVHVDALGFVWVNLDGAKTPTHPWDEDLKGVDTQERFKHYDISKYRYDHSWDAPGDFNWKALADNYNECYHCPTTHPDVPSLTDLTVYDVAPKAAAIQHFTKNKGSENNTLNISSTYYFPNACMTLSPHFMYMMRCVSTSATTSHLEYQVFRHVDATDEEFNHIDSIFKRVLGEDKDLCNAAQKNLSAGTYVAGELHPKMEKGALYIQSMVRQLVKAHYEEEQKLGRQIWPARQSTATLEATNEDDAFCAGLACDPENGAAMAW</sequence>
<dbReference type="InterPro" id="IPR036922">
    <property type="entry name" value="Rieske_2Fe-2S_sf"/>
</dbReference>
<keyword evidence="12" id="KW-0520">NAD</keyword>